<accession>A0A7S2GZE9</accession>
<evidence type="ECO:0008006" key="2">
    <source>
        <dbReference type="Google" id="ProtNLM"/>
    </source>
</evidence>
<name>A0A7S2GZE9_9STRA</name>
<evidence type="ECO:0000313" key="1">
    <source>
        <dbReference type="EMBL" id="CAD9476044.1"/>
    </source>
</evidence>
<organism evidence="1">
    <name type="scientific">Octactis speculum</name>
    <dbReference type="NCBI Taxonomy" id="3111310"/>
    <lineage>
        <taxon>Eukaryota</taxon>
        <taxon>Sar</taxon>
        <taxon>Stramenopiles</taxon>
        <taxon>Ochrophyta</taxon>
        <taxon>Dictyochophyceae</taxon>
        <taxon>Dictyochales</taxon>
        <taxon>Dictyochaceae</taxon>
        <taxon>Octactis</taxon>
    </lineage>
</organism>
<protein>
    <recommendedName>
        <fullName evidence="2">Phytanoyl-CoA dioxygenase</fullName>
    </recommendedName>
</protein>
<dbReference type="Gene3D" id="2.60.120.620">
    <property type="entry name" value="q2cbj1_9rhob like domain"/>
    <property type="match status" value="1"/>
</dbReference>
<sequence>MLDNGEATGVAIAVEPGDALAFDARIIHGSPGNTDTQKTHRRVALRFGGDDAVYFERPGETAIPTPDVAHLHGRTHGQSITCDMFPQVWPRDDVTVAAS</sequence>
<dbReference type="EMBL" id="HBGS01055257">
    <property type="protein sequence ID" value="CAD9476044.1"/>
    <property type="molecule type" value="Transcribed_RNA"/>
</dbReference>
<dbReference type="SUPFAM" id="SSF51197">
    <property type="entry name" value="Clavaminate synthase-like"/>
    <property type="match status" value="1"/>
</dbReference>
<dbReference type="AlphaFoldDB" id="A0A7S2GZE9"/>
<gene>
    <name evidence="1" type="ORF">DSPE1174_LOCUS28616</name>
</gene>
<proteinExistence type="predicted"/>
<reference evidence="1" key="1">
    <citation type="submission" date="2021-01" db="EMBL/GenBank/DDBJ databases">
        <authorList>
            <person name="Corre E."/>
            <person name="Pelletier E."/>
            <person name="Niang G."/>
            <person name="Scheremetjew M."/>
            <person name="Finn R."/>
            <person name="Kale V."/>
            <person name="Holt S."/>
            <person name="Cochrane G."/>
            <person name="Meng A."/>
            <person name="Brown T."/>
            <person name="Cohen L."/>
        </authorList>
    </citation>
    <scope>NUCLEOTIDE SEQUENCE</scope>
    <source>
        <strain evidence="1">CCMP1381</strain>
    </source>
</reference>